<dbReference type="NCBIfam" id="TIGR02532">
    <property type="entry name" value="IV_pilin_GFxxxE"/>
    <property type="match status" value="1"/>
</dbReference>
<gene>
    <name evidence="3" type="ORF">E3T47_07075</name>
</gene>
<dbReference type="OrthoDB" id="5007899at2"/>
<reference evidence="3 4" key="1">
    <citation type="submission" date="2019-03" db="EMBL/GenBank/DDBJ databases">
        <title>Genomics of glacier-inhabiting Cryobacterium strains.</title>
        <authorList>
            <person name="Liu Q."/>
            <person name="Xin Y.-H."/>
        </authorList>
    </citation>
    <scope>NUCLEOTIDE SEQUENCE [LARGE SCALE GENOMIC DNA]</scope>
    <source>
        <strain evidence="3 4">Sr36</strain>
    </source>
</reference>
<evidence type="ECO:0000256" key="2">
    <source>
        <dbReference type="SAM" id="Phobius"/>
    </source>
</evidence>
<dbReference type="RefSeq" id="WP_134555412.1">
    <property type="nucleotide sequence ID" value="NZ_SOHK01000009.1"/>
</dbReference>
<dbReference type="SUPFAM" id="SSF54523">
    <property type="entry name" value="Pili subunits"/>
    <property type="match status" value="1"/>
</dbReference>
<dbReference type="Gene3D" id="3.30.700.10">
    <property type="entry name" value="Glycoprotein, Type 4 Pilin"/>
    <property type="match status" value="1"/>
</dbReference>
<proteinExistence type="predicted"/>
<dbReference type="InterPro" id="IPR012902">
    <property type="entry name" value="N_methyl_site"/>
</dbReference>
<dbReference type="Pfam" id="PF07963">
    <property type="entry name" value="N_methyl"/>
    <property type="match status" value="1"/>
</dbReference>
<dbReference type="PROSITE" id="PS00409">
    <property type="entry name" value="PROKAR_NTER_METHYL"/>
    <property type="match status" value="1"/>
</dbReference>
<protein>
    <submittedName>
        <fullName evidence="3">Prepilin-type N-terminal cleavage/methylation domain-containing protein</fullName>
    </submittedName>
</protein>
<evidence type="ECO:0000256" key="1">
    <source>
        <dbReference type="SAM" id="MobiDB-lite"/>
    </source>
</evidence>
<feature type="region of interest" description="Disordered" evidence="1">
    <location>
        <begin position="126"/>
        <end position="146"/>
    </location>
</feature>
<keyword evidence="2" id="KW-0812">Transmembrane</keyword>
<dbReference type="AlphaFoldDB" id="A0A4R9AQ22"/>
<dbReference type="InterPro" id="IPR045584">
    <property type="entry name" value="Pilin-like"/>
</dbReference>
<name>A0A4R9AQ22_9MICO</name>
<organism evidence="3 4">
    <name type="scientific">Cryobacterium ruanii</name>
    <dbReference type="NCBI Taxonomy" id="1259197"/>
    <lineage>
        <taxon>Bacteria</taxon>
        <taxon>Bacillati</taxon>
        <taxon>Actinomycetota</taxon>
        <taxon>Actinomycetes</taxon>
        <taxon>Micrococcales</taxon>
        <taxon>Microbacteriaceae</taxon>
        <taxon>Cryobacterium</taxon>
    </lineage>
</organism>
<evidence type="ECO:0000313" key="3">
    <source>
        <dbReference type="EMBL" id="TFD66917.1"/>
    </source>
</evidence>
<accession>A0A4R9AQ22</accession>
<comment type="caution">
    <text evidence="3">The sequence shown here is derived from an EMBL/GenBank/DDBJ whole genome shotgun (WGS) entry which is preliminary data.</text>
</comment>
<evidence type="ECO:0000313" key="4">
    <source>
        <dbReference type="Proteomes" id="UP000298154"/>
    </source>
</evidence>
<sequence>MNRFFTTALVNKRKALGEKEKGFTLIELLVVVLILGVLAAIAIPIYLGQQDSAKDNAVAAAITNAKTAVVAELVTGDTAAKDIPTTLTPVEAYTPSDEISVSYKYTASSDTFLISGYWVQGSDTTKADKDNHGHTISDSGASIKIK</sequence>
<dbReference type="Proteomes" id="UP000298154">
    <property type="component" value="Unassembled WGS sequence"/>
</dbReference>
<dbReference type="EMBL" id="SOHK01000009">
    <property type="protein sequence ID" value="TFD66917.1"/>
    <property type="molecule type" value="Genomic_DNA"/>
</dbReference>
<keyword evidence="2" id="KW-1133">Transmembrane helix</keyword>
<feature type="compositionally biased region" description="Basic and acidic residues" evidence="1">
    <location>
        <begin position="126"/>
        <end position="135"/>
    </location>
</feature>
<keyword evidence="4" id="KW-1185">Reference proteome</keyword>
<keyword evidence="2" id="KW-0472">Membrane</keyword>
<feature type="transmembrane region" description="Helical" evidence="2">
    <location>
        <begin position="22"/>
        <end position="47"/>
    </location>
</feature>